<keyword evidence="4" id="KW-0804">Transcription</keyword>
<keyword evidence="3" id="KW-0238">DNA-binding</keyword>
<keyword evidence="5" id="KW-0539">Nucleus</keyword>
<dbReference type="PROSITE" id="PS50863">
    <property type="entry name" value="B3"/>
    <property type="match status" value="3"/>
</dbReference>
<dbReference type="SUPFAM" id="SSF101936">
    <property type="entry name" value="DNA-binding pseudobarrel domain"/>
    <property type="match status" value="3"/>
</dbReference>
<accession>A0ABR2TLE5</accession>
<dbReference type="Gene3D" id="2.40.330.10">
    <property type="entry name" value="DNA-binding pseudobarrel domain"/>
    <property type="match status" value="3"/>
</dbReference>
<evidence type="ECO:0000256" key="5">
    <source>
        <dbReference type="ARBA" id="ARBA00023242"/>
    </source>
</evidence>
<evidence type="ECO:0000256" key="1">
    <source>
        <dbReference type="ARBA" id="ARBA00004123"/>
    </source>
</evidence>
<feature type="domain" description="TF-B3" evidence="7">
    <location>
        <begin position="247"/>
        <end position="343"/>
    </location>
</feature>
<feature type="region of interest" description="Disordered" evidence="6">
    <location>
        <begin position="151"/>
        <end position="185"/>
    </location>
</feature>
<feature type="domain" description="TF-B3" evidence="7">
    <location>
        <begin position="402"/>
        <end position="496"/>
    </location>
</feature>
<dbReference type="EMBL" id="JBBPBN010000005">
    <property type="protein sequence ID" value="KAK9038234.1"/>
    <property type="molecule type" value="Genomic_DNA"/>
</dbReference>
<evidence type="ECO:0000256" key="4">
    <source>
        <dbReference type="ARBA" id="ARBA00023163"/>
    </source>
</evidence>
<keyword evidence="2" id="KW-0805">Transcription regulation</keyword>
<dbReference type="InterPro" id="IPR003340">
    <property type="entry name" value="B3_DNA-bd"/>
</dbReference>
<sequence length="528" mass="60224">MDPNSHSQPFSSKTPHFFKVLLTDAIHHGKLKIPVKFVRKYGSGISSPVFLKVPSGALWEVELTKSGSEVFLQRGWSDFVQHYSLDLEDFVVFRYEGHSLFNVIIFDQGGSEIEYIHAENHTLNEYEQSQVKQDEEEDDISVEILDATPSMEKRRGISPSPCPRPSKKARIGSSTNRTKSNAKFSNPSFNISRRNGCRRSALAWKSDRGANASPEQGCGSMWRTMRSKQKDKACQIASNFKSQNPFFTRVMQPSFLTDKYRMGLPNIFARKYLTEKRCKIHCVVDGKTWTMEYNNTSKRFVPRICNGWKDFSIDNKLVLGDVFVFELVNVTEITFNVFIFRSEVAESGGTDYASKSKGAIYNIDDEKVGVAESPHSQYTQGASSVDHGVFEASSNYLRKDSDFKIVMRPCYLIHGGLKFPVAFAKRYCSKGETKLISLEIAERRWVVKLKSYGLRCCLTSGWTQFARENCLQKDDILVFHLIDVDRTVEKRVFADTQVAEFHHVHTQLKTHAAASHKLKDKGFARWRT</sequence>
<dbReference type="InterPro" id="IPR015300">
    <property type="entry name" value="DNA-bd_pseudobarrel_sf"/>
</dbReference>
<dbReference type="CDD" id="cd10017">
    <property type="entry name" value="B3_DNA"/>
    <property type="match status" value="3"/>
</dbReference>
<dbReference type="PANTHER" id="PTHR31920">
    <property type="entry name" value="B3 DOMAIN-CONTAINING"/>
    <property type="match status" value="1"/>
</dbReference>
<reference evidence="8 9" key="1">
    <citation type="journal article" date="2024" name="G3 (Bethesda)">
        <title>Genome assembly of Hibiscus sabdariffa L. provides insights into metabolisms of medicinal natural products.</title>
        <authorList>
            <person name="Kim T."/>
        </authorList>
    </citation>
    <scope>NUCLEOTIDE SEQUENCE [LARGE SCALE GENOMIC DNA]</scope>
    <source>
        <strain evidence="8">TK-2024</strain>
        <tissue evidence="8">Old leaves</tissue>
    </source>
</reference>
<proteinExistence type="predicted"/>
<feature type="domain" description="TF-B3" evidence="7">
    <location>
        <begin position="16"/>
        <end position="109"/>
    </location>
</feature>
<comment type="caution">
    <text evidence="8">The sequence shown here is derived from an EMBL/GenBank/DDBJ whole genome shotgun (WGS) entry which is preliminary data.</text>
</comment>
<evidence type="ECO:0000256" key="2">
    <source>
        <dbReference type="ARBA" id="ARBA00023015"/>
    </source>
</evidence>
<dbReference type="SMART" id="SM01019">
    <property type="entry name" value="B3"/>
    <property type="match status" value="3"/>
</dbReference>
<protein>
    <recommendedName>
        <fullName evidence="7">TF-B3 domain-containing protein</fullName>
    </recommendedName>
</protein>
<organism evidence="8 9">
    <name type="scientific">Hibiscus sabdariffa</name>
    <name type="common">roselle</name>
    <dbReference type="NCBI Taxonomy" id="183260"/>
    <lineage>
        <taxon>Eukaryota</taxon>
        <taxon>Viridiplantae</taxon>
        <taxon>Streptophyta</taxon>
        <taxon>Embryophyta</taxon>
        <taxon>Tracheophyta</taxon>
        <taxon>Spermatophyta</taxon>
        <taxon>Magnoliopsida</taxon>
        <taxon>eudicotyledons</taxon>
        <taxon>Gunneridae</taxon>
        <taxon>Pentapetalae</taxon>
        <taxon>rosids</taxon>
        <taxon>malvids</taxon>
        <taxon>Malvales</taxon>
        <taxon>Malvaceae</taxon>
        <taxon>Malvoideae</taxon>
        <taxon>Hibiscus</taxon>
    </lineage>
</organism>
<keyword evidence="9" id="KW-1185">Reference proteome</keyword>
<comment type="subcellular location">
    <subcellularLocation>
        <location evidence="1">Nucleus</location>
    </subcellularLocation>
</comment>
<dbReference type="Pfam" id="PF02362">
    <property type="entry name" value="B3"/>
    <property type="match status" value="3"/>
</dbReference>
<dbReference type="PANTHER" id="PTHR31920:SF108">
    <property type="entry name" value="B3 DOMAIN-CONTAINING TRANSCRIPTION FACTOR VRN1-LIKE"/>
    <property type="match status" value="1"/>
</dbReference>
<name>A0ABR2TLE5_9ROSI</name>
<evidence type="ECO:0000313" key="8">
    <source>
        <dbReference type="EMBL" id="KAK9038234.1"/>
    </source>
</evidence>
<dbReference type="Proteomes" id="UP001396334">
    <property type="component" value="Unassembled WGS sequence"/>
</dbReference>
<evidence type="ECO:0000259" key="7">
    <source>
        <dbReference type="PROSITE" id="PS50863"/>
    </source>
</evidence>
<gene>
    <name evidence="8" type="ORF">V6N11_023117</name>
</gene>
<feature type="compositionally biased region" description="Polar residues" evidence="6">
    <location>
        <begin position="172"/>
        <end position="185"/>
    </location>
</feature>
<evidence type="ECO:0000256" key="6">
    <source>
        <dbReference type="SAM" id="MobiDB-lite"/>
    </source>
</evidence>
<evidence type="ECO:0000256" key="3">
    <source>
        <dbReference type="ARBA" id="ARBA00023125"/>
    </source>
</evidence>
<evidence type="ECO:0000313" key="9">
    <source>
        <dbReference type="Proteomes" id="UP001396334"/>
    </source>
</evidence>
<dbReference type="InterPro" id="IPR050655">
    <property type="entry name" value="Plant_B3_domain"/>
</dbReference>